<evidence type="ECO:0000313" key="1">
    <source>
        <dbReference type="EMBL" id="EGC38592.1"/>
    </source>
</evidence>
<accession>F0ZBT3</accession>
<reference evidence="2" key="1">
    <citation type="journal article" date="2011" name="Genome Biol.">
        <title>Comparative genomics of the social amoebae Dictyostelium discoideum and Dictyostelium purpureum.</title>
        <authorList>
            <consortium name="US DOE Joint Genome Institute (JGI-PGF)"/>
            <person name="Sucgang R."/>
            <person name="Kuo A."/>
            <person name="Tian X."/>
            <person name="Salerno W."/>
            <person name="Parikh A."/>
            <person name="Feasley C.L."/>
            <person name="Dalin E."/>
            <person name="Tu H."/>
            <person name="Huang E."/>
            <person name="Barry K."/>
            <person name="Lindquist E."/>
            <person name="Shapiro H."/>
            <person name="Bruce D."/>
            <person name="Schmutz J."/>
            <person name="Salamov A."/>
            <person name="Fey P."/>
            <person name="Gaudet P."/>
            <person name="Anjard C."/>
            <person name="Babu M.M."/>
            <person name="Basu S."/>
            <person name="Bushmanova Y."/>
            <person name="van der Wel H."/>
            <person name="Katoh-Kurasawa M."/>
            <person name="Dinh C."/>
            <person name="Coutinho P.M."/>
            <person name="Saito T."/>
            <person name="Elias M."/>
            <person name="Schaap P."/>
            <person name="Kay R.R."/>
            <person name="Henrissat B."/>
            <person name="Eichinger L."/>
            <person name="Rivero F."/>
            <person name="Putnam N.H."/>
            <person name="West C.M."/>
            <person name="Loomis W.F."/>
            <person name="Chisholm R.L."/>
            <person name="Shaulsky G."/>
            <person name="Strassmann J.E."/>
            <person name="Queller D.C."/>
            <person name="Kuspa A."/>
            <person name="Grigoriev I.V."/>
        </authorList>
    </citation>
    <scope>NUCLEOTIDE SEQUENCE [LARGE SCALE GENOMIC DNA]</scope>
    <source>
        <strain evidence="2">QSDP1</strain>
    </source>
</reference>
<dbReference type="RefSeq" id="XP_003284871.1">
    <property type="nucleotide sequence ID" value="XM_003284823.1"/>
</dbReference>
<dbReference type="KEGG" id="dpp:DICPUDRAFT_148710"/>
<organism evidence="1 2">
    <name type="scientific">Dictyostelium purpureum</name>
    <name type="common">Slime mold</name>
    <dbReference type="NCBI Taxonomy" id="5786"/>
    <lineage>
        <taxon>Eukaryota</taxon>
        <taxon>Amoebozoa</taxon>
        <taxon>Evosea</taxon>
        <taxon>Eumycetozoa</taxon>
        <taxon>Dictyostelia</taxon>
        <taxon>Dictyosteliales</taxon>
        <taxon>Dictyosteliaceae</taxon>
        <taxon>Dictyostelium</taxon>
    </lineage>
</organism>
<keyword evidence="2" id="KW-1185">Reference proteome</keyword>
<dbReference type="VEuPathDB" id="AmoebaDB:DICPUDRAFT_148710"/>
<protein>
    <submittedName>
        <fullName evidence="1">Uncharacterized protein</fullName>
    </submittedName>
</protein>
<evidence type="ECO:0000313" key="2">
    <source>
        <dbReference type="Proteomes" id="UP000001064"/>
    </source>
</evidence>
<dbReference type="Proteomes" id="UP000001064">
    <property type="component" value="Unassembled WGS sequence"/>
</dbReference>
<dbReference type="GeneID" id="10506996"/>
<proteinExistence type="predicted"/>
<dbReference type="eggNOG" id="ENOG502SUIZ">
    <property type="taxonomic scope" value="Eukaryota"/>
</dbReference>
<name>F0ZBT3_DICPU</name>
<gene>
    <name evidence="1" type="ORF">DICPUDRAFT_148710</name>
</gene>
<dbReference type="InParanoid" id="F0ZBT3"/>
<sequence>MDRGDLFLKLFGNKVIRNNILRFIHIEGYAGYYGSTSLSSLLSNEKYSMILDKLRSNHLLIIDYYSFNLLEANYSLKYKLCDTVMIEEIYQLIWKNYKHVISNTDIKVWVQHILEFTHSNYIDYNITNFSNNNSTMGDKKTLTISNIINPSYKLFDLLEISLHQLEYSPKISISIIKTIEQIKYNNNKNKKNIDKNQEFVNKKQKVNEIDIQINENIQDKIKELIYSNNSNNIPITVPFSFKLFDYHEKDIPFDASNHENAKLYFNYLFNTKELDDSVWFEIFKVTISIYNHQLLAWLLENYSIFKEKYIYYISNYFKRMFKYHFKKDGSPKQFNFNKIYLLGQHLKEIPLEKEEDVQEAIEKKISKKKLNNIYLLDFNLLLNNLSNKGFTEYNENEITFEIFIRNMLLQLQQIKLDPLLEIVEKMDQSILDRIYNQSENPFKFLSNKSNILIYIFLKSAVSKDYKSIIKILNLINNNYINGINEQSLSTIKDPMEIITYLSDNNLLKPFSNKCLIELIIEELPNFINQEFILNLVDPDNDQVSNYKEYFKDLNDKLYETPFHTYKFLKTDNIALDFLGRGLYESVLRLIESRTTQISRKTFEAFKWDICKQIPMRWFEKLYEPMLKHTIIGTYTIIDMCSTRFDITEFYWSNCFTERDKRLFLETLLQKFSFQEYHPLIQYILKEKKQYIISLNHSEEYKYNILNLAFTTKNTLLFKLTHSAFPSTTFKINKEMLLELIKYRESFTNLADLEMLEFFFEYNLIPNLRGILGEDINNLIIIDYFRSLKNKTLEKCSIIVSKSTFILIHTIIKHQENK</sequence>
<dbReference type="EMBL" id="GL870973">
    <property type="protein sequence ID" value="EGC38592.1"/>
    <property type="molecule type" value="Genomic_DNA"/>
</dbReference>
<dbReference type="AlphaFoldDB" id="F0ZBT3"/>